<reference evidence="1 2" key="1">
    <citation type="submission" date="2016-08" db="EMBL/GenBank/DDBJ databases">
        <authorList>
            <person name="Seilhamer J.J."/>
        </authorList>
    </citation>
    <scope>NUCLEOTIDE SEQUENCE [LARGE SCALE GENOMIC DNA]</scope>
    <source>
        <strain evidence="1 2">BRTC-1</strain>
    </source>
</reference>
<dbReference type="InterPro" id="IPR012349">
    <property type="entry name" value="Split_barrel_FMN-bd"/>
</dbReference>
<dbReference type="AlphaFoldDB" id="A0A1B2LZN8"/>
<proteinExistence type="predicted"/>
<name>A0A1B2LZN8_9GAMM</name>
<dbReference type="EMBL" id="CP016895">
    <property type="protein sequence ID" value="AOA58412.1"/>
    <property type="molecule type" value="Genomic_DNA"/>
</dbReference>
<dbReference type="PIRSF" id="PIRSF010372">
    <property type="entry name" value="PaiB"/>
    <property type="match status" value="1"/>
</dbReference>
<dbReference type="Proteomes" id="UP000093391">
    <property type="component" value="Chromosome"/>
</dbReference>
<gene>
    <name evidence="1" type="ORF">BFG52_08625</name>
</gene>
<dbReference type="SUPFAM" id="SSF50475">
    <property type="entry name" value="FMN-binding split barrel"/>
    <property type="match status" value="1"/>
</dbReference>
<dbReference type="OrthoDB" id="9794948at2"/>
<dbReference type="Pfam" id="PF04299">
    <property type="entry name" value="FMN_bind_2"/>
    <property type="match status" value="1"/>
</dbReference>
<evidence type="ECO:0000313" key="1">
    <source>
        <dbReference type="EMBL" id="AOA58412.1"/>
    </source>
</evidence>
<dbReference type="KEGG" id="ala:BFG52_08625"/>
<keyword evidence="2" id="KW-1185">Reference proteome</keyword>
<sequence>MYIPDEFKEVRTEEIFKIKQDYPLASIIAHTSQGLLACHIPLIWKNPQCLLGHMALLNEMNHLLADHQEVLCIFQGANAYISANYYPSKQIDHQKVPTWNYQAVHVYGRLVFLHDDKSKIAALGQLTKQREQRAHGDQAWKMSDAPKDYLAQRLTELSVFEITVDRVLAKSKLSQNRSQIDFDNVVQELQQRGEDALAESMLALPSHNQNAS</sequence>
<dbReference type="Gene3D" id="2.30.110.10">
    <property type="entry name" value="Electron Transport, Fmn-binding Protein, Chain A"/>
    <property type="match status" value="1"/>
</dbReference>
<dbReference type="RefSeq" id="WP_067554791.1">
    <property type="nucleotide sequence ID" value="NZ_CP016895.1"/>
</dbReference>
<dbReference type="PANTHER" id="PTHR35802:SF1">
    <property type="entry name" value="PROTEASE SYNTHASE AND SPORULATION PROTEIN PAI 2"/>
    <property type="match status" value="1"/>
</dbReference>
<accession>A0A1B2LZN8</accession>
<protein>
    <submittedName>
        <fullName evidence="1">Transcriptional regulator</fullName>
    </submittedName>
</protein>
<organism evidence="1 2">
    <name type="scientific">Acinetobacter larvae</name>
    <dbReference type="NCBI Taxonomy" id="1789224"/>
    <lineage>
        <taxon>Bacteria</taxon>
        <taxon>Pseudomonadati</taxon>
        <taxon>Pseudomonadota</taxon>
        <taxon>Gammaproteobacteria</taxon>
        <taxon>Moraxellales</taxon>
        <taxon>Moraxellaceae</taxon>
        <taxon>Acinetobacter</taxon>
    </lineage>
</organism>
<dbReference type="PANTHER" id="PTHR35802">
    <property type="entry name" value="PROTEASE SYNTHASE AND SPORULATION PROTEIN PAI 2"/>
    <property type="match status" value="1"/>
</dbReference>
<evidence type="ECO:0000313" key="2">
    <source>
        <dbReference type="Proteomes" id="UP000093391"/>
    </source>
</evidence>
<dbReference type="InterPro" id="IPR007396">
    <property type="entry name" value="TR_PAI2-type"/>
</dbReference>